<name>A0A9X3E034_9HYPH</name>
<comment type="caution">
    <text evidence="1">The sequence shown here is derived from an EMBL/GenBank/DDBJ whole genome shotgun (WGS) entry which is preliminary data.</text>
</comment>
<dbReference type="AlphaFoldDB" id="A0A9X3E034"/>
<reference evidence="1" key="1">
    <citation type="submission" date="2022-11" db="EMBL/GenBank/DDBJ databases">
        <title>Biodiversity and phylogenetic relationships of bacteria.</title>
        <authorList>
            <person name="Machado R.A.R."/>
            <person name="Bhat A."/>
            <person name="Loulou A."/>
            <person name="Kallel S."/>
        </authorList>
    </citation>
    <scope>NUCLEOTIDE SEQUENCE</scope>
    <source>
        <strain evidence="1">K-TC2</strain>
    </source>
</reference>
<organism evidence="1 2">
    <name type="scientific">Kaistia nematophila</name>
    <dbReference type="NCBI Taxonomy" id="2994654"/>
    <lineage>
        <taxon>Bacteria</taxon>
        <taxon>Pseudomonadati</taxon>
        <taxon>Pseudomonadota</taxon>
        <taxon>Alphaproteobacteria</taxon>
        <taxon>Hyphomicrobiales</taxon>
        <taxon>Kaistiaceae</taxon>
        <taxon>Kaistia</taxon>
    </lineage>
</organism>
<protein>
    <submittedName>
        <fullName evidence="1">DUF5076 domain-containing protein</fullName>
    </submittedName>
</protein>
<proteinExistence type="predicted"/>
<sequence>MAGHKRELEIPPGALESEDAAEVFRAWIVDKGLDVSFRTAFDSPSTWGILLVDIARHVAHGFARDGVCSEEQALEQIKAMFDAEWDRPTDLGTTDTRQ</sequence>
<accession>A0A9X3E034</accession>
<dbReference type="RefSeq" id="WP_266337474.1">
    <property type="nucleotide sequence ID" value="NZ_JAPKNK010000002.1"/>
</dbReference>
<dbReference type="EMBL" id="JAPKNK010000002">
    <property type="protein sequence ID" value="MCX5568493.1"/>
    <property type="molecule type" value="Genomic_DNA"/>
</dbReference>
<keyword evidence="2" id="KW-1185">Reference proteome</keyword>
<dbReference type="InterPro" id="IPR031796">
    <property type="entry name" value="DUF5076"/>
</dbReference>
<dbReference type="Gene3D" id="3.30.2370.10">
    <property type="entry name" value="putative pyruvate dehydrogenase"/>
    <property type="match status" value="1"/>
</dbReference>
<evidence type="ECO:0000313" key="1">
    <source>
        <dbReference type="EMBL" id="MCX5568493.1"/>
    </source>
</evidence>
<evidence type="ECO:0000313" key="2">
    <source>
        <dbReference type="Proteomes" id="UP001144805"/>
    </source>
</evidence>
<dbReference type="Proteomes" id="UP001144805">
    <property type="component" value="Unassembled WGS sequence"/>
</dbReference>
<dbReference type="Pfam" id="PF16826">
    <property type="entry name" value="DUF5076"/>
    <property type="match status" value="1"/>
</dbReference>
<gene>
    <name evidence="1" type="ORF">OSH07_04750</name>
</gene>